<proteinExistence type="predicted"/>
<gene>
    <name evidence="3" type="ORF">K6753_02460</name>
</gene>
<feature type="chain" id="PRO_5047370074" description="Lipoprotein" evidence="2">
    <location>
        <begin position="24"/>
        <end position="170"/>
    </location>
</feature>
<name>A0ABS7T3G0_9GAMM</name>
<accession>A0ABS7T3G0</accession>
<reference evidence="3 4" key="1">
    <citation type="submission" date="2021-09" db="EMBL/GenBank/DDBJ databases">
        <title>Lysobacter sp. 13A isolated from the river sediment.</title>
        <authorList>
            <person name="Liu H."/>
            <person name="Li S."/>
            <person name="Mao S."/>
        </authorList>
    </citation>
    <scope>NUCLEOTIDE SEQUENCE [LARGE SCALE GENOMIC DNA]</scope>
    <source>
        <strain evidence="3 4">13A</strain>
    </source>
</reference>
<evidence type="ECO:0000256" key="1">
    <source>
        <dbReference type="SAM" id="MobiDB-lite"/>
    </source>
</evidence>
<dbReference type="Proteomes" id="UP001430954">
    <property type="component" value="Unassembled WGS sequence"/>
</dbReference>
<comment type="caution">
    <text evidence="3">The sequence shown here is derived from an EMBL/GenBank/DDBJ whole genome shotgun (WGS) entry which is preliminary data.</text>
</comment>
<protein>
    <recommendedName>
        <fullName evidence="5">Lipoprotein</fullName>
    </recommendedName>
</protein>
<keyword evidence="4" id="KW-1185">Reference proteome</keyword>
<feature type="compositionally biased region" description="Polar residues" evidence="1">
    <location>
        <begin position="29"/>
        <end position="38"/>
    </location>
</feature>
<dbReference type="EMBL" id="JAINZW010000001">
    <property type="protein sequence ID" value="MBZ4038399.1"/>
    <property type="molecule type" value="Genomic_DNA"/>
</dbReference>
<evidence type="ECO:0000256" key="2">
    <source>
        <dbReference type="SAM" id="SignalP"/>
    </source>
</evidence>
<feature type="signal peptide" evidence="2">
    <location>
        <begin position="1"/>
        <end position="23"/>
    </location>
</feature>
<evidence type="ECO:0000313" key="3">
    <source>
        <dbReference type="EMBL" id="MBZ4038399.1"/>
    </source>
</evidence>
<keyword evidence="2" id="KW-0732">Signal</keyword>
<organism evidence="3 4">
    <name type="scientific">Novilysobacter selenitireducens</name>
    <dbReference type="NCBI Taxonomy" id="2872639"/>
    <lineage>
        <taxon>Bacteria</taxon>
        <taxon>Pseudomonadati</taxon>
        <taxon>Pseudomonadota</taxon>
        <taxon>Gammaproteobacteria</taxon>
        <taxon>Lysobacterales</taxon>
        <taxon>Lysobacteraceae</taxon>
        <taxon>Novilysobacter</taxon>
    </lineage>
</organism>
<evidence type="ECO:0008006" key="5">
    <source>
        <dbReference type="Google" id="ProtNLM"/>
    </source>
</evidence>
<evidence type="ECO:0000313" key="4">
    <source>
        <dbReference type="Proteomes" id="UP001430954"/>
    </source>
</evidence>
<feature type="region of interest" description="Disordered" evidence="1">
    <location>
        <begin position="22"/>
        <end position="54"/>
    </location>
</feature>
<dbReference type="PROSITE" id="PS51257">
    <property type="entry name" value="PROKAR_LIPOPROTEIN"/>
    <property type="match status" value="1"/>
</dbReference>
<dbReference type="RefSeq" id="WP_223674586.1">
    <property type="nucleotide sequence ID" value="NZ_JAINZW010000001.1"/>
</dbReference>
<sequence>MKRNSPMLAAALAVALTACGSQDADRVDSSSSTSTEPTQVAEPASQPAPEFNADVTFDGNGIDLPFEVVQRYDRVRQTSKSKRDQRQVYFEALGGDVPGVVQQVGTAMQSAGYKQVWERQEYGGTRVKFTKSGTQAVTVLVRDGVAGPKLREELATASVYFTVIEPTTAS</sequence>